<protein>
    <recommendedName>
        <fullName evidence="7">Beta-lactamase-related domain-containing protein</fullName>
    </recommendedName>
</protein>
<dbReference type="GO" id="GO:0016020">
    <property type="term" value="C:membrane"/>
    <property type="evidence" value="ECO:0007669"/>
    <property type="project" value="UniProtKB-SubCell"/>
</dbReference>
<dbReference type="STRING" id="1349421.OI18_05055"/>
<dbReference type="AlphaFoldDB" id="A0A0C1L670"/>
<proteinExistence type="predicted"/>
<gene>
    <name evidence="5" type="ORF">OI18_05055</name>
</gene>
<evidence type="ECO:0000259" key="3">
    <source>
        <dbReference type="Pfam" id="PF00144"/>
    </source>
</evidence>
<reference evidence="5 6" key="1">
    <citation type="submission" date="2014-11" db="EMBL/GenBank/DDBJ databases">
        <title>Genome sequence of Flavihumibacter solisilvae 3-3.</title>
        <authorList>
            <person name="Zhou G."/>
            <person name="Li M."/>
            <person name="Wang G."/>
        </authorList>
    </citation>
    <scope>NUCLEOTIDE SEQUENCE [LARGE SCALE GENOMIC DNA]</scope>
    <source>
        <strain evidence="5 6">3-3</strain>
    </source>
</reference>
<accession>A0A0C1L670</accession>
<dbReference type="SUPFAM" id="SSF56601">
    <property type="entry name" value="beta-lactamase/transpeptidase-like"/>
    <property type="match status" value="1"/>
</dbReference>
<evidence type="ECO:0000256" key="1">
    <source>
        <dbReference type="ARBA" id="ARBA00004370"/>
    </source>
</evidence>
<evidence type="ECO:0000313" key="5">
    <source>
        <dbReference type="EMBL" id="KIC95627.1"/>
    </source>
</evidence>
<name>A0A0C1L670_9BACT</name>
<dbReference type="Proteomes" id="UP000031408">
    <property type="component" value="Unassembled WGS sequence"/>
</dbReference>
<evidence type="ECO:0000256" key="2">
    <source>
        <dbReference type="ARBA" id="ARBA00023136"/>
    </source>
</evidence>
<dbReference type="Pfam" id="PF11954">
    <property type="entry name" value="DUF3471"/>
    <property type="match status" value="1"/>
</dbReference>
<evidence type="ECO:0000313" key="6">
    <source>
        <dbReference type="Proteomes" id="UP000031408"/>
    </source>
</evidence>
<dbReference type="InterPro" id="IPR021860">
    <property type="entry name" value="Peptidase_S12_Pab87-rel_C"/>
</dbReference>
<evidence type="ECO:0008006" key="7">
    <source>
        <dbReference type="Google" id="ProtNLM"/>
    </source>
</evidence>
<keyword evidence="2" id="KW-0472">Membrane</keyword>
<dbReference type="PANTHER" id="PTHR46825:SF11">
    <property type="entry name" value="PENICILLIN-BINDING PROTEIN 4"/>
    <property type="match status" value="1"/>
</dbReference>
<feature type="domain" description="Beta-lactamase-related" evidence="3">
    <location>
        <begin position="15"/>
        <end position="314"/>
    </location>
</feature>
<dbReference type="InterPro" id="IPR012338">
    <property type="entry name" value="Beta-lactam/transpept-like"/>
</dbReference>
<evidence type="ECO:0000259" key="4">
    <source>
        <dbReference type="Pfam" id="PF11954"/>
    </source>
</evidence>
<dbReference type="Gene3D" id="3.40.710.10">
    <property type="entry name" value="DD-peptidase/beta-lactamase superfamily"/>
    <property type="match status" value="1"/>
</dbReference>
<comment type="subcellular location">
    <subcellularLocation>
        <location evidence="1">Membrane</location>
    </subcellularLocation>
</comment>
<dbReference type="EMBL" id="JSVC01000005">
    <property type="protein sequence ID" value="KIC95627.1"/>
    <property type="molecule type" value="Genomic_DNA"/>
</dbReference>
<sequence length="425" mass="46908">MNAGAQDIPGKAAELLKAYTAQSKFSGNVLIAKQGQIIFQQSYGYADRRHNTANTLETTFRVGSLTKMFTSAVVLKLVEAKKLSLQDPLSKFIPAFPGSDSIKIIHLLSHTSGIRGRGTGKALPTLEEQVKLYQFDTPANMPGTTFEYNNFNYILLSYIAQKISGRPFEKLLANEVFTVAGMEHSGLDRNDRNDLRQAIGYQTNPASGDWEAVTGKPVETASGAGAMYSTLSDLFKWSQLAGSGKIYSVATYDLATKPVQGNYGLGWIINDHNGHKEVSHSGAIEGYVANFISYPEEGITIILLSNYGDTDGRRLSGDLRAIVFNEPYELPRQKVAIALPDDILRRFAGTYELNEHFNVTVTLENNKLFALAKGDNMKIELIPESDHKFFLRGPQTTVEFLEESGKVSHLFVDMQGGMKLSRKQD</sequence>
<dbReference type="PANTHER" id="PTHR46825">
    <property type="entry name" value="D-ALANYL-D-ALANINE-CARBOXYPEPTIDASE/ENDOPEPTIDASE AMPH"/>
    <property type="match status" value="1"/>
</dbReference>
<comment type="caution">
    <text evidence="5">The sequence shown here is derived from an EMBL/GenBank/DDBJ whole genome shotgun (WGS) entry which is preliminary data.</text>
</comment>
<dbReference type="Pfam" id="PF00144">
    <property type="entry name" value="Beta-lactamase"/>
    <property type="match status" value="1"/>
</dbReference>
<organism evidence="5 6">
    <name type="scientific">Flavihumibacter solisilvae</name>
    <dbReference type="NCBI Taxonomy" id="1349421"/>
    <lineage>
        <taxon>Bacteria</taxon>
        <taxon>Pseudomonadati</taxon>
        <taxon>Bacteroidota</taxon>
        <taxon>Chitinophagia</taxon>
        <taxon>Chitinophagales</taxon>
        <taxon>Chitinophagaceae</taxon>
        <taxon>Flavihumibacter</taxon>
    </lineage>
</organism>
<dbReference type="InterPro" id="IPR001466">
    <property type="entry name" value="Beta-lactam-related"/>
</dbReference>
<dbReference type="InterPro" id="IPR050491">
    <property type="entry name" value="AmpC-like"/>
</dbReference>
<keyword evidence="6" id="KW-1185">Reference proteome</keyword>
<feature type="domain" description="Peptidase S12 Pab87-related C-terminal" evidence="4">
    <location>
        <begin position="334"/>
        <end position="413"/>
    </location>
</feature>